<gene>
    <name evidence="3" type="ORF">NCTC10660_01857</name>
</gene>
<dbReference type="GeneID" id="93352844"/>
<evidence type="ECO:0000313" key="3">
    <source>
        <dbReference type="EMBL" id="STZ68341.1"/>
    </source>
</evidence>
<feature type="region of interest" description="Disordered" evidence="1">
    <location>
        <begin position="327"/>
        <end position="347"/>
    </location>
</feature>
<evidence type="ECO:0000313" key="4">
    <source>
        <dbReference type="Proteomes" id="UP000254927"/>
    </source>
</evidence>
<dbReference type="RefSeq" id="WP_074894701.1">
    <property type="nucleotide sequence ID" value="NZ_CP031252.1"/>
</dbReference>
<name>A0A378U032_NEIEL</name>
<dbReference type="Proteomes" id="UP000254927">
    <property type="component" value="Unassembled WGS sequence"/>
</dbReference>
<evidence type="ECO:0000256" key="1">
    <source>
        <dbReference type="SAM" id="MobiDB-lite"/>
    </source>
</evidence>
<dbReference type="InterPro" id="IPR011990">
    <property type="entry name" value="TPR-like_helical_dom_sf"/>
</dbReference>
<sequence>MKARTALTALLLALCCTARADDTDRERERLAVYARQGDSQLAEAARKMGELYRKTGNGKVRADWIALLVRRGDRRQALAACPECRPGDYAPDELENLAKAARDEKQFDTALQLYQALQKSDPERKIGWLGGALTALDGNDYISAINQIALYRERFGNDADIAAAQSYMDNRIQNNETAVPSRKQQEANRRREAETAERDHILQQYRAAAERRDFAAQEQLISRHGKFFSAKDRLWLRHAKLADELRRARADGDRKRLEQVYDGLSKILRETEENSEIYNQAKRDRMAVLIALGRDQEALEDYRALARHQEQPDYVKEQYAQALAMNSRPVTASAQPPSVTNRPSAAKAAPAKGKVLLDALGNPIPPMDSAVEDIARGLNYPSNPGKARSLQFRVLPPIMH</sequence>
<dbReference type="EMBL" id="UGQW01000002">
    <property type="protein sequence ID" value="STZ68341.1"/>
    <property type="molecule type" value="Genomic_DNA"/>
</dbReference>
<keyword evidence="2" id="KW-0732">Signal</keyword>
<accession>A0A378U032</accession>
<organism evidence="3 4">
    <name type="scientific">Neisseria elongata</name>
    <dbReference type="NCBI Taxonomy" id="495"/>
    <lineage>
        <taxon>Bacteria</taxon>
        <taxon>Pseudomonadati</taxon>
        <taxon>Pseudomonadota</taxon>
        <taxon>Betaproteobacteria</taxon>
        <taxon>Neisseriales</taxon>
        <taxon>Neisseriaceae</taxon>
        <taxon>Neisseria</taxon>
    </lineage>
</organism>
<dbReference type="AlphaFoldDB" id="A0A378U032"/>
<feature type="region of interest" description="Disordered" evidence="1">
    <location>
        <begin position="175"/>
        <end position="198"/>
    </location>
</feature>
<evidence type="ECO:0000256" key="2">
    <source>
        <dbReference type="SAM" id="SignalP"/>
    </source>
</evidence>
<feature type="compositionally biased region" description="Polar residues" evidence="1">
    <location>
        <begin position="328"/>
        <end position="343"/>
    </location>
</feature>
<dbReference type="SUPFAM" id="SSF48452">
    <property type="entry name" value="TPR-like"/>
    <property type="match status" value="1"/>
</dbReference>
<reference evidence="3 4" key="1">
    <citation type="submission" date="2018-06" db="EMBL/GenBank/DDBJ databases">
        <authorList>
            <consortium name="Pathogen Informatics"/>
            <person name="Doyle S."/>
        </authorList>
    </citation>
    <scope>NUCLEOTIDE SEQUENCE [LARGE SCALE GENOMIC DNA]</scope>
    <source>
        <strain evidence="3 4">NCTC10660</strain>
    </source>
</reference>
<protein>
    <submittedName>
        <fullName evidence="3">Outer membrane protein PgaA</fullName>
    </submittedName>
</protein>
<feature type="signal peptide" evidence="2">
    <location>
        <begin position="1"/>
        <end position="20"/>
    </location>
</feature>
<feature type="compositionally biased region" description="Basic and acidic residues" evidence="1">
    <location>
        <begin position="183"/>
        <end position="198"/>
    </location>
</feature>
<feature type="chain" id="PRO_5016615183" evidence="2">
    <location>
        <begin position="21"/>
        <end position="400"/>
    </location>
</feature>
<proteinExistence type="predicted"/>